<feature type="region of interest" description="Disordered" evidence="2">
    <location>
        <begin position="459"/>
        <end position="497"/>
    </location>
</feature>
<proteinExistence type="predicted"/>
<keyword evidence="4" id="KW-1185">Reference proteome</keyword>
<accession>A0A835YAH9</accession>
<evidence type="ECO:0000313" key="3">
    <source>
        <dbReference type="EMBL" id="KAG2499098.1"/>
    </source>
</evidence>
<feature type="region of interest" description="Disordered" evidence="2">
    <location>
        <begin position="113"/>
        <end position="208"/>
    </location>
</feature>
<feature type="compositionally biased region" description="Pro residues" evidence="2">
    <location>
        <begin position="151"/>
        <end position="163"/>
    </location>
</feature>
<comment type="caution">
    <text evidence="3">The sequence shown here is derived from an EMBL/GenBank/DDBJ whole genome shotgun (WGS) entry which is preliminary data.</text>
</comment>
<protein>
    <submittedName>
        <fullName evidence="3">Uncharacterized protein</fullName>
    </submittedName>
</protein>
<feature type="coiled-coil region" evidence="1">
    <location>
        <begin position="700"/>
        <end position="730"/>
    </location>
</feature>
<dbReference type="GO" id="GO:0005737">
    <property type="term" value="C:cytoplasm"/>
    <property type="evidence" value="ECO:0007669"/>
    <property type="project" value="TreeGrafter"/>
</dbReference>
<name>A0A835YAH9_9CHLO</name>
<dbReference type="OrthoDB" id="261426at2759"/>
<evidence type="ECO:0000313" key="4">
    <source>
        <dbReference type="Proteomes" id="UP000612055"/>
    </source>
</evidence>
<organism evidence="3 4">
    <name type="scientific">Edaphochlamys debaryana</name>
    <dbReference type="NCBI Taxonomy" id="47281"/>
    <lineage>
        <taxon>Eukaryota</taxon>
        <taxon>Viridiplantae</taxon>
        <taxon>Chlorophyta</taxon>
        <taxon>core chlorophytes</taxon>
        <taxon>Chlorophyceae</taxon>
        <taxon>CS clade</taxon>
        <taxon>Chlamydomonadales</taxon>
        <taxon>Chlamydomonadales incertae sedis</taxon>
        <taxon>Edaphochlamys</taxon>
    </lineage>
</organism>
<keyword evidence="1" id="KW-0175">Coiled coil</keyword>
<sequence>MATLSSTLPPPAEAPPMEPDATALKKFKNTYPDAVSTSRRDAMAVRAWLDEQLASLRRHVLPSLNPAAAAMALGLGQRPRSAPDASTMSQAAAAAQAAAIAAQAQPQTVTVSGMIGRGSASPTPKHTADGAPPSPKASVGAEPSTAAAGPGPGPGSGSPPGPVPSSSSPERPARGGGRPISPDRAGAGAGGAGAAPGPPPTFSGPESMLLVRDGEGYLDGAVVRHQETLLSRCMDELAGQVATLCVERGHLVALLWQSLRHVLYAVLSDRDAARSTAQAARRAAAQAAADKAEVLQRTETEKADMAEAELARLRAVQPDELRRELDALKVQMSNTERQLLGAQSTAEELGGMREEFGLRSPRPAQPRTPPWELLQADEGVLTLTALRAGVPPHVRRAGGRGGGGKGTCTACSWACRPPASTVPWCHLLGVCRHIDPNGPPPNALGGGLGLGLGGVAAESSSTAVGAPGGPLLPEATDSPDIASPTRSGLPPRQSTKVGEGGGMGMGMGMVGVETSQGSLPASRATTAIGQRRGFNRGVSMKHLNLNGTVGSLDISAALAASGLGGGGGQPGGRGYGAQGNSSHKRSHFVAAFNTPGLPDIREQHHWLHGLLSRADAATALGWWLSDDVVEAVAQMTNHSIDTHSIACLLLGTISIAGADIVPYKSLSGILAVRYHHTAADIGGSITEALELAAMSTADRVERMQENNKELHKMVNKLKRNLNDLRKVERDSRMNELRSVGRKVQGRRPSPVHALVLQKRPEYFMGLGAGEDVPAGMQAEGKIYNRLMEKADAERLVNTVWASKRDFEASQGVTITLPDYLAVYLQRKYGAARAAAEAAYNLIFTLGQHQYDPDCYLFFKVVAGDLDDSAREGQERLRSAVLDTLLAADSATNHGRVTGWLRKAELRDTLTRLLAADSAKRDAAVAAASSAAAQAAIAAGESAEASTAAAEAAALAAAAVNPRAAGLVTGLTQPQLSDLFDALDDEDAHEMVQYARLFEDDTDLNQGVFVETLRQQHLHNRLDWLQSIEDAVLDWAEATGSQVLGPSALRAAMLKAQPDTDADTQREMLTRVFGQAAAGLAAPPPDKNAKPPKAEKKVGREEAAMALPLEPALRRLRQERAEGMCTVAQAIELMSAGRAGKGGRSGSPRRGNRGPGATDRDRAEKERKEEKERAVKGVGGIVWADADDAASNATPRVGGETDGEDTARS</sequence>
<feature type="compositionally biased region" description="Basic and acidic residues" evidence="2">
    <location>
        <begin position="1157"/>
        <end position="1174"/>
    </location>
</feature>
<gene>
    <name evidence="3" type="ORF">HYH03_003281</name>
</gene>
<feature type="compositionally biased region" description="Basic and acidic residues" evidence="2">
    <location>
        <begin position="1086"/>
        <end position="1102"/>
    </location>
</feature>
<feature type="region of interest" description="Disordered" evidence="2">
    <location>
        <begin position="1077"/>
        <end position="1104"/>
    </location>
</feature>
<dbReference type="EMBL" id="JAEHOE010000008">
    <property type="protein sequence ID" value="KAG2499098.1"/>
    <property type="molecule type" value="Genomic_DNA"/>
</dbReference>
<reference evidence="3" key="1">
    <citation type="journal article" date="2020" name="bioRxiv">
        <title>Comparative genomics of Chlamydomonas.</title>
        <authorList>
            <person name="Craig R.J."/>
            <person name="Hasan A.R."/>
            <person name="Ness R.W."/>
            <person name="Keightley P.D."/>
        </authorList>
    </citation>
    <scope>NUCLEOTIDE SEQUENCE</scope>
    <source>
        <strain evidence="3">CCAP 11/70</strain>
    </source>
</reference>
<dbReference type="Proteomes" id="UP000612055">
    <property type="component" value="Unassembled WGS sequence"/>
</dbReference>
<dbReference type="PANTHER" id="PTHR16306:SF0">
    <property type="entry name" value="TRANSLIN-ASSOCIATED FACTOR X-INTERACTING PROTEIN 1"/>
    <property type="match status" value="1"/>
</dbReference>
<feature type="coiled-coil region" evidence="1">
    <location>
        <begin position="318"/>
        <end position="345"/>
    </location>
</feature>
<feature type="compositionally biased region" description="Low complexity" evidence="2">
    <location>
        <begin position="140"/>
        <end position="149"/>
    </location>
</feature>
<evidence type="ECO:0000256" key="1">
    <source>
        <dbReference type="SAM" id="Coils"/>
    </source>
</evidence>
<evidence type="ECO:0000256" key="2">
    <source>
        <dbReference type="SAM" id="MobiDB-lite"/>
    </source>
</evidence>
<dbReference type="PANTHER" id="PTHR16306">
    <property type="entry name" value="TRANSLIN-ASSOCIATED FACTOR X-INTERACTING PROTEIN 1"/>
    <property type="match status" value="1"/>
</dbReference>
<feature type="region of interest" description="Disordered" evidence="2">
    <location>
        <begin position="1135"/>
        <end position="1208"/>
    </location>
</feature>
<dbReference type="AlphaFoldDB" id="A0A835YAH9"/>